<dbReference type="AlphaFoldDB" id="A0A1R1WYH2"/>
<name>A0A1R1WYH2_9FUNG</name>
<evidence type="ECO:0000313" key="2">
    <source>
        <dbReference type="EMBL" id="OMJ07442.1"/>
    </source>
</evidence>
<comment type="caution">
    <text evidence="2">The sequence shown here is derived from an EMBL/GenBank/DDBJ whole genome shotgun (WGS) entry which is preliminary data.</text>
</comment>
<gene>
    <name evidence="2" type="ORF">AYI70_g12190</name>
</gene>
<feature type="region of interest" description="Disordered" evidence="1">
    <location>
        <begin position="1"/>
        <end position="98"/>
    </location>
</feature>
<accession>A0A1R1WYH2</accession>
<proteinExistence type="predicted"/>
<reference evidence="2 3" key="1">
    <citation type="submission" date="2017-01" db="EMBL/GenBank/DDBJ databases">
        <authorList>
            <person name="Mah S.A."/>
            <person name="Swanson W.J."/>
            <person name="Moy G.W."/>
            <person name="Vacquier V.D."/>
        </authorList>
    </citation>
    <scope>NUCLEOTIDE SEQUENCE [LARGE SCALE GENOMIC DNA]</scope>
    <source>
        <strain evidence="2 3">GSMNP</strain>
    </source>
</reference>
<protein>
    <submittedName>
        <fullName evidence="2">Uncharacterized protein</fullName>
    </submittedName>
</protein>
<evidence type="ECO:0000313" key="3">
    <source>
        <dbReference type="Proteomes" id="UP000187283"/>
    </source>
</evidence>
<organism evidence="2 3">
    <name type="scientific">Smittium culicis</name>
    <dbReference type="NCBI Taxonomy" id="133412"/>
    <lineage>
        <taxon>Eukaryota</taxon>
        <taxon>Fungi</taxon>
        <taxon>Fungi incertae sedis</taxon>
        <taxon>Zoopagomycota</taxon>
        <taxon>Kickxellomycotina</taxon>
        <taxon>Harpellomycetes</taxon>
        <taxon>Harpellales</taxon>
        <taxon>Legeriomycetaceae</taxon>
        <taxon>Smittium</taxon>
    </lineage>
</organism>
<sequence>MGTCQQINSDRRNKTSPRTVPSEAKSLNCPHTKKEKITPYHKIITRRPDNFESSPSNSSEIQLNPAPDGGAPRSCENSVGRGVAGPTTPAPSSPVNQS</sequence>
<dbReference type="Proteomes" id="UP000187283">
    <property type="component" value="Unassembled WGS sequence"/>
</dbReference>
<evidence type="ECO:0000256" key="1">
    <source>
        <dbReference type="SAM" id="MobiDB-lite"/>
    </source>
</evidence>
<keyword evidence="3" id="KW-1185">Reference proteome</keyword>
<feature type="compositionally biased region" description="Polar residues" evidence="1">
    <location>
        <begin position="51"/>
        <end position="62"/>
    </location>
</feature>
<dbReference type="EMBL" id="LSSN01006046">
    <property type="protein sequence ID" value="OMJ07442.1"/>
    <property type="molecule type" value="Genomic_DNA"/>
</dbReference>